<dbReference type="PROSITE" id="PS50109">
    <property type="entry name" value="HIS_KIN"/>
    <property type="match status" value="1"/>
</dbReference>
<dbReference type="EMBL" id="AE008923">
    <property type="protein sequence ID" value="AAM38179.1"/>
    <property type="molecule type" value="Genomic_DNA"/>
</dbReference>
<dbReference type="InterPro" id="IPR004358">
    <property type="entry name" value="Sig_transdc_His_kin-like_C"/>
</dbReference>
<dbReference type="Proteomes" id="UP000000576">
    <property type="component" value="Chromosome"/>
</dbReference>
<dbReference type="Gene3D" id="3.30.565.10">
    <property type="entry name" value="Histidine kinase-like ATPase, C-terminal domain"/>
    <property type="match status" value="1"/>
</dbReference>
<keyword evidence="4" id="KW-0808">Transferase</keyword>
<evidence type="ECO:0000256" key="1">
    <source>
        <dbReference type="ARBA" id="ARBA00000085"/>
    </source>
</evidence>
<sequence length="453" mass="49881">MGQPLQPQARLPHAGLVHAPPSWSAVTVSSDLCDRRHMKGLGMPYACRFHPVATRMSTVLSDRAAEPLPCAPKPPSEALRLQALRSYGILDTPREAAFEDITRLASIICQTPIALISLVDADRQWFKSELGMGERETPLFKSMCAHALLDNDVLVVPDTREDIRFARNPLVTGEAPLHFYAGALLKTPDGLPLGTVCVLDRKPRQLTDEQVEALRALARQTMAQLEFRRALAIAEESDRYRSRLMAIAGHDLKTPLRTAAYAIDKMRRHADVDAVPNLVAARDAISLVGRSLDELATLAAASKAAMPDLQPLQLEDVLHSILGVWRQPAIDKYLALRYVHTSLRVRSHPTLLTTLIGNLVGNAIKYTERGRVLVGTRRRPGFAEVNIIDSGIGLNMDQPEQVFQAFRQADPRSDGLGIGLWIVHRTAETLGCEVDVRPRPQGGTCFSVRIPLA</sequence>
<dbReference type="InterPro" id="IPR036097">
    <property type="entry name" value="HisK_dim/P_sf"/>
</dbReference>
<dbReference type="SUPFAM" id="SSF55781">
    <property type="entry name" value="GAF domain-like"/>
    <property type="match status" value="1"/>
</dbReference>
<dbReference type="SUPFAM" id="SSF55874">
    <property type="entry name" value="ATPase domain of HSP90 chaperone/DNA topoisomerase II/histidine kinase"/>
    <property type="match status" value="1"/>
</dbReference>
<dbReference type="Pfam" id="PF01590">
    <property type="entry name" value="GAF"/>
    <property type="match status" value="1"/>
</dbReference>
<dbReference type="InterPro" id="IPR003594">
    <property type="entry name" value="HATPase_dom"/>
</dbReference>
<gene>
    <name evidence="4" type="ordered locus">XAC3335</name>
</gene>
<evidence type="ECO:0000259" key="3">
    <source>
        <dbReference type="PROSITE" id="PS50109"/>
    </source>
</evidence>
<dbReference type="GO" id="GO:0000155">
    <property type="term" value="F:phosphorelay sensor kinase activity"/>
    <property type="evidence" value="ECO:0007669"/>
    <property type="project" value="InterPro"/>
</dbReference>
<dbReference type="InterPro" id="IPR029016">
    <property type="entry name" value="GAF-like_dom_sf"/>
</dbReference>
<dbReference type="PANTHER" id="PTHR43102:SF2">
    <property type="entry name" value="GAF DOMAIN-CONTAINING PROTEIN"/>
    <property type="match status" value="1"/>
</dbReference>
<dbReference type="KEGG" id="xac:XAC3335"/>
<dbReference type="PRINTS" id="PR00344">
    <property type="entry name" value="BCTRLSENSOR"/>
</dbReference>
<dbReference type="InterPro" id="IPR003018">
    <property type="entry name" value="GAF"/>
</dbReference>
<feature type="domain" description="Histidine kinase" evidence="3">
    <location>
        <begin position="247"/>
        <end position="453"/>
    </location>
</feature>
<evidence type="ECO:0000256" key="2">
    <source>
        <dbReference type="ARBA" id="ARBA00012438"/>
    </source>
</evidence>
<dbReference type="EC" id="2.7.13.3" evidence="2"/>
<comment type="catalytic activity">
    <reaction evidence="1">
        <text>ATP + protein L-histidine = ADP + protein N-phospho-L-histidine.</text>
        <dbReference type="EC" id="2.7.13.3"/>
    </reaction>
</comment>
<keyword evidence="4" id="KW-0418">Kinase</keyword>
<protein>
    <recommendedName>
        <fullName evidence="2">histidine kinase</fullName>
        <ecNumber evidence="2">2.7.13.3</ecNumber>
    </recommendedName>
</protein>
<reference evidence="4 5" key="1">
    <citation type="journal article" date="2002" name="Nature">
        <title>Comparison of the genomes of two Xanthomonas pathogens with differing host specificities.</title>
        <authorList>
            <person name="da Silva A.C."/>
            <person name="Ferro J.A."/>
            <person name="Reinach F.C."/>
            <person name="Farah C.S."/>
            <person name="Furlan L.R."/>
            <person name="Quaggio R.B."/>
            <person name="Monteiro-Vitorello C.B."/>
            <person name="Van Sluys M.A."/>
            <person name="Almeida N.F."/>
            <person name="Alves L.M."/>
            <person name="do Amaral A.M."/>
            <person name="Bertolini M.C."/>
            <person name="Camargo L.E."/>
            <person name="Camarotte G."/>
            <person name="Cannavan F."/>
            <person name="Cardozo J."/>
            <person name="Chambergo F."/>
            <person name="Ciapina L.P."/>
            <person name="Cicarelli R.M."/>
            <person name="Coutinho L.L."/>
            <person name="Cursino-Santos J.R."/>
            <person name="El-Dorry H."/>
            <person name="Faria J.B."/>
            <person name="Ferreira A.J."/>
            <person name="Ferreira R.C."/>
            <person name="Ferro M.I."/>
            <person name="Formighieri E.F."/>
            <person name="Franco M.C."/>
            <person name="Greggio C.C."/>
            <person name="Gruber A."/>
            <person name="Katsuyama A.M."/>
            <person name="Kishi L.T."/>
            <person name="Leite R.P."/>
            <person name="Lemos E.G."/>
            <person name="Lemos M.V."/>
            <person name="Locali E.C."/>
            <person name="Machado M.A."/>
            <person name="Madeira A.M."/>
            <person name="Martinez-Rossi N.M."/>
            <person name="Martins E.C."/>
            <person name="Meidanis J."/>
            <person name="Menck C.F."/>
            <person name="Miyaki C.Y."/>
            <person name="Moon D.H."/>
            <person name="Moreira L.M."/>
            <person name="Novo M.T."/>
            <person name="Okura V.K."/>
            <person name="Oliveira M.C."/>
            <person name="Oliveira V.R."/>
            <person name="Pereira H.A."/>
            <person name="Rossi A."/>
            <person name="Sena J.A."/>
            <person name="Silva C."/>
            <person name="de Souza R.F."/>
            <person name="Spinola L.A."/>
            <person name="Takita M.A."/>
            <person name="Tamura R.E."/>
            <person name="Teixeira E.C."/>
            <person name="Tezza R.I."/>
            <person name="Trindade dos Santos M."/>
            <person name="Truffi D."/>
            <person name="Tsai S.M."/>
            <person name="White F.F."/>
            <person name="Setubal J.C."/>
            <person name="Kitajima J.P."/>
        </authorList>
    </citation>
    <scope>NUCLEOTIDE SEQUENCE [LARGE SCALE GENOMIC DNA]</scope>
    <source>
        <strain evidence="4 5">306</strain>
    </source>
</reference>
<dbReference type="SUPFAM" id="SSF47384">
    <property type="entry name" value="Homodimeric domain of signal transducing histidine kinase"/>
    <property type="match status" value="1"/>
</dbReference>
<organism evidence="4 5">
    <name type="scientific">Xanthomonas axonopodis pv. citri (strain 306)</name>
    <dbReference type="NCBI Taxonomy" id="190486"/>
    <lineage>
        <taxon>Bacteria</taxon>
        <taxon>Pseudomonadati</taxon>
        <taxon>Pseudomonadota</taxon>
        <taxon>Gammaproteobacteria</taxon>
        <taxon>Lysobacterales</taxon>
        <taxon>Lysobacteraceae</taxon>
        <taxon>Xanthomonas</taxon>
    </lineage>
</organism>
<dbReference type="AlphaFoldDB" id="A0AAI7ZHH5"/>
<accession>A0AAI7ZHH5</accession>
<dbReference type="InterPro" id="IPR036890">
    <property type="entry name" value="HATPase_C_sf"/>
</dbReference>
<proteinExistence type="predicted"/>
<dbReference type="SMART" id="SM00065">
    <property type="entry name" value="GAF"/>
    <property type="match status" value="1"/>
</dbReference>
<dbReference type="Pfam" id="PF02518">
    <property type="entry name" value="HATPase_c"/>
    <property type="match status" value="1"/>
</dbReference>
<evidence type="ECO:0000313" key="4">
    <source>
        <dbReference type="EMBL" id="AAM38179.1"/>
    </source>
</evidence>
<dbReference type="SMART" id="SM00387">
    <property type="entry name" value="HATPase_c"/>
    <property type="match status" value="1"/>
</dbReference>
<dbReference type="Gene3D" id="3.30.450.40">
    <property type="match status" value="1"/>
</dbReference>
<dbReference type="PANTHER" id="PTHR43102">
    <property type="entry name" value="SLR1143 PROTEIN"/>
    <property type="match status" value="1"/>
</dbReference>
<name>A0AAI7ZHH5_XANAC</name>
<evidence type="ECO:0000313" key="5">
    <source>
        <dbReference type="Proteomes" id="UP000000576"/>
    </source>
</evidence>
<dbReference type="InterPro" id="IPR005467">
    <property type="entry name" value="His_kinase_dom"/>
</dbReference>